<evidence type="ECO:0000256" key="8">
    <source>
        <dbReference type="ARBA" id="ARBA00022989"/>
    </source>
</evidence>
<evidence type="ECO:0000259" key="11">
    <source>
        <dbReference type="PROSITE" id="PS52015"/>
    </source>
</evidence>
<dbReference type="PANTHER" id="PTHR33446">
    <property type="entry name" value="PROTEIN TONB-RELATED"/>
    <property type="match status" value="1"/>
</dbReference>
<dbReference type="Gene3D" id="3.30.1150.10">
    <property type="match status" value="1"/>
</dbReference>
<keyword evidence="9 10" id="KW-0472">Membrane</keyword>
<keyword evidence="8 10" id="KW-1133">Transmembrane helix</keyword>
<evidence type="ECO:0000256" key="10">
    <source>
        <dbReference type="SAM" id="Phobius"/>
    </source>
</evidence>
<evidence type="ECO:0000256" key="3">
    <source>
        <dbReference type="ARBA" id="ARBA00022448"/>
    </source>
</evidence>
<dbReference type="GO" id="GO:0055085">
    <property type="term" value="P:transmembrane transport"/>
    <property type="evidence" value="ECO:0007669"/>
    <property type="project" value="InterPro"/>
</dbReference>
<accession>Q6SFJ4</accession>
<dbReference type="GO" id="GO:0031992">
    <property type="term" value="F:energy transducer activity"/>
    <property type="evidence" value="ECO:0007669"/>
    <property type="project" value="InterPro"/>
</dbReference>
<dbReference type="NCBIfam" id="TIGR01352">
    <property type="entry name" value="tonB_Cterm"/>
    <property type="match status" value="1"/>
</dbReference>
<dbReference type="PROSITE" id="PS52015">
    <property type="entry name" value="TONB_CTD"/>
    <property type="match status" value="1"/>
</dbReference>
<keyword evidence="7" id="KW-0653">Protein transport</keyword>
<evidence type="ECO:0000313" key="12">
    <source>
        <dbReference type="EMBL" id="AAR38218.1"/>
    </source>
</evidence>
<dbReference type="InterPro" id="IPR003538">
    <property type="entry name" value="TonB"/>
</dbReference>
<dbReference type="GO" id="GO:0098797">
    <property type="term" value="C:plasma membrane protein complex"/>
    <property type="evidence" value="ECO:0007669"/>
    <property type="project" value="TreeGrafter"/>
</dbReference>
<organism evidence="12">
    <name type="scientific">uncultured marine bacterium 580</name>
    <dbReference type="NCBI Taxonomy" id="257400"/>
    <lineage>
        <taxon>Bacteria</taxon>
        <taxon>environmental samples</taxon>
    </lineage>
</organism>
<evidence type="ECO:0000256" key="7">
    <source>
        <dbReference type="ARBA" id="ARBA00022927"/>
    </source>
</evidence>
<keyword evidence="6 10" id="KW-0812">Transmembrane</keyword>
<evidence type="ECO:0000256" key="6">
    <source>
        <dbReference type="ARBA" id="ARBA00022692"/>
    </source>
</evidence>
<dbReference type="InterPro" id="IPR051045">
    <property type="entry name" value="TonB-dependent_transducer"/>
</dbReference>
<dbReference type="AlphaFoldDB" id="Q6SFJ4"/>
<dbReference type="PANTHER" id="PTHR33446:SF2">
    <property type="entry name" value="PROTEIN TONB"/>
    <property type="match status" value="1"/>
</dbReference>
<dbReference type="GO" id="GO:0015031">
    <property type="term" value="P:protein transport"/>
    <property type="evidence" value="ECO:0007669"/>
    <property type="project" value="UniProtKB-KW"/>
</dbReference>
<evidence type="ECO:0000256" key="2">
    <source>
        <dbReference type="ARBA" id="ARBA00006555"/>
    </source>
</evidence>
<reference evidence="12" key="1">
    <citation type="submission" date="2003-11" db="EMBL/GenBank/DDBJ databases">
        <authorList>
            <person name="Heidelberg J.F."/>
            <person name="Eisen J.A."/>
            <person name="Nelson W.C."/>
            <person name="DeLong E.F."/>
        </authorList>
    </citation>
    <scope>NUCLEOTIDE SEQUENCE</scope>
</reference>
<dbReference type="GO" id="GO:0030288">
    <property type="term" value="C:outer membrane-bounded periplasmic space"/>
    <property type="evidence" value="ECO:0007669"/>
    <property type="project" value="InterPro"/>
</dbReference>
<proteinExistence type="inferred from homology"/>
<keyword evidence="3" id="KW-0813">Transport</keyword>
<dbReference type="InterPro" id="IPR006260">
    <property type="entry name" value="TonB/TolA_C"/>
</dbReference>
<dbReference type="InterPro" id="IPR037682">
    <property type="entry name" value="TonB_C"/>
</dbReference>
<dbReference type="SUPFAM" id="SSF74653">
    <property type="entry name" value="TolA/TonB C-terminal domain"/>
    <property type="match status" value="1"/>
</dbReference>
<dbReference type="Pfam" id="PF03544">
    <property type="entry name" value="TonB_C"/>
    <property type="match status" value="1"/>
</dbReference>
<feature type="transmembrane region" description="Helical" evidence="10">
    <location>
        <begin position="12"/>
        <end position="31"/>
    </location>
</feature>
<dbReference type="GO" id="GO:0015891">
    <property type="term" value="P:siderophore transport"/>
    <property type="evidence" value="ECO:0007669"/>
    <property type="project" value="InterPro"/>
</dbReference>
<gene>
    <name evidence="12" type="ORF">MBMO_EBAC000-36A07.63</name>
</gene>
<feature type="domain" description="TonB C-terminal" evidence="11">
    <location>
        <begin position="142"/>
        <end position="233"/>
    </location>
</feature>
<comment type="subcellular location">
    <subcellularLocation>
        <location evidence="1">Cell inner membrane</location>
        <topology evidence="1">Single-pass membrane protein</topology>
        <orientation evidence="1">Periplasmic side</orientation>
    </subcellularLocation>
</comment>
<keyword evidence="4" id="KW-1003">Cell membrane</keyword>
<evidence type="ECO:0000256" key="4">
    <source>
        <dbReference type="ARBA" id="ARBA00022475"/>
    </source>
</evidence>
<protein>
    <submittedName>
        <fullName evidence="12">TonB protein, putative</fullName>
    </submittedName>
</protein>
<reference evidence="12" key="2">
    <citation type="submission" date="2003-12" db="EMBL/GenBank/DDBJ databases">
        <title>Monterey Bay Coastal Ocean Microbial Observatory environmental clone sequencing.</title>
        <authorList>
            <person name="DeLong E.F."/>
        </authorList>
    </citation>
    <scope>NUCLEOTIDE SEQUENCE</scope>
</reference>
<evidence type="ECO:0000256" key="9">
    <source>
        <dbReference type="ARBA" id="ARBA00023136"/>
    </source>
</evidence>
<evidence type="ECO:0000256" key="5">
    <source>
        <dbReference type="ARBA" id="ARBA00022519"/>
    </source>
</evidence>
<dbReference type="EMBL" id="AY458647">
    <property type="protein sequence ID" value="AAR38218.1"/>
    <property type="molecule type" value="Genomic_DNA"/>
</dbReference>
<keyword evidence="5" id="KW-0997">Cell inner membrane</keyword>
<evidence type="ECO:0000256" key="1">
    <source>
        <dbReference type="ARBA" id="ARBA00004383"/>
    </source>
</evidence>
<name>Q6SFJ4_9BACT</name>
<dbReference type="PRINTS" id="PR01374">
    <property type="entry name" value="TONBPROTEIN"/>
</dbReference>
<sequence length="233" mass="25920">MTKGNNFFSELNLTHAIILSLIIHALFVMKLQISNFNLKPKPVVDIIFNTEIVKQVAPKVIPQQIPKPIIKPKPVIKPKPIEKPKPIPKPIPEPIVEPIAEPIVEPIIEPVIEPLSESIETNEVTQISEQTPTSPNPQVVNNYSNLLRAHIAKHKKYPRIAQRRKMQGEVVIAIQIGGDGSLISKNIQKSSGHKVLDKEGMNMMEKSKPFPVPPDTLKNSVTNVVVPIAFNLI</sequence>
<comment type="similarity">
    <text evidence="2">Belongs to the TonB family.</text>
</comment>